<sequence length="245" mass="27401">MAHNPARRTGRAARLHLRRNPGDQRRPPSPRKPFRPLVRAPDDACTCPRPPGRIRCPVAPRRSAARSSEPRSPRGRTERGGTRRADRLARHDERSVLVRTSLRRSAALALAATLSFGVAAEAIPAQAAAPTQAVAVKAKAHKKKSRAKRNQAIAKPMVKKRGWSTRQFKCLVKLWNRESHWNQKAGNASGAYGIPQALPGRKMRSAGKDWRTNPKTQIKWGLRYIKGRYGTPCRALSHSNARNWY</sequence>
<evidence type="ECO:0000313" key="4">
    <source>
        <dbReference type="Proteomes" id="UP000669179"/>
    </source>
</evidence>
<proteinExistence type="predicted"/>
<reference evidence="3" key="1">
    <citation type="submission" date="2021-03" db="EMBL/GenBank/DDBJ databases">
        <authorList>
            <person name="Kanchanasin P."/>
            <person name="Saeng-In P."/>
            <person name="Phongsopitanun W."/>
            <person name="Yuki M."/>
            <person name="Kudo T."/>
            <person name="Ohkuma M."/>
            <person name="Tanasupawat S."/>
        </authorList>
    </citation>
    <scope>NUCLEOTIDE SEQUENCE</scope>
    <source>
        <strain evidence="3">GKU 128</strain>
    </source>
</reference>
<name>A0A939T2N0_9ACTN</name>
<comment type="caution">
    <text evidence="3">The sequence shown here is derived from an EMBL/GenBank/DDBJ whole genome shotgun (WGS) entry which is preliminary data.</text>
</comment>
<protein>
    <submittedName>
        <fullName evidence="3">Transglycosylase SLT domain-containing protein</fullName>
    </submittedName>
</protein>
<dbReference type="Proteomes" id="UP000669179">
    <property type="component" value="Unassembled WGS sequence"/>
</dbReference>
<feature type="region of interest" description="Disordered" evidence="1">
    <location>
        <begin position="1"/>
        <end position="90"/>
    </location>
</feature>
<dbReference type="SUPFAM" id="SSF53955">
    <property type="entry name" value="Lysozyme-like"/>
    <property type="match status" value="1"/>
</dbReference>
<feature type="domain" description="Transglycosylase SLT" evidence="2">
    <location>
        <begin position="170"/>
        <end position="231"/>
    </location>
</feature>
<dbReference type="InterPro" id="IPR023346">
    <property type="entry name" value="Lysozyme-like_dom_sf"/>
</dbReference>
<keyword evidence="4" id="KW-1185">Reference proteome</keyword>
<accession>A0A939T2N0</accession>
<dbReference type="Pfam" id="PF01464">
    <property type="entry name" value="SLT"/>
    <property type="match status" value="1"/>
</dbReference>
<feature type="compositionally biased region" description="Basic residues" evidence="1">
    <location>
        <begin position="1"/>
        <end position="19"/>
    </location>
</feature>
<dbReference type="InterPro" id="IPR008258">
    <property type="entry name" value="Transglycosylase_SLT_dom_1"/>
</dbReference>
<evidence type="ECO:0000259" key="2">
    <source>
        <dbReference type="Pfam" id="PF01464"/>
    </source>
</evidence>
<dbReference type="EMBL" id="JAGEOJ010000003">
    <property type="protein sequence ID" value="MBO2446903.1"/>
    <property type="molecule type" value="Genomic_DNA"/>
</dbReference>
<evidence type="ECO:0000313" key="3">
    <source>
        <dbReference type="EMBL" id="MBO2446903.1"/>
    </source>
</evidence>
<organism evidence="3 4">
    <name type="scientific">Actinomadura barringtoniae</name>
    <dbReference type="NCBI Taxonomy" id="1427535"/>
    <lineage>
        <taxon>Bacteria</taxon>
        <taxon>Bacillati</taxon>
        <taxon>Actinomycetota</taxon>
        <taxon>Actinomycetes</taxon>
        <taxon>Streptosporangiales</taxon>
        <taxon>Thermomonosporaceae</taxon>
        <taxon>Actinomadura</taxon>
    </lineage>
</organism>
<gene>
    <name evidence="3" type="ORF">J4573_07360</name>
</gene>
<dbReference type="AlphaFoldDB" id="A0A939T2N0"/>
<evidence type="ECO:0000256" key="1">
    <source>
        <dbReference type="SAM" id="MobiDB-lite"/>
    </source>
</evidence>
<dbReference type="Gene3D" id="1.10.530.10">
    <property type="match status" value="1"/>
</dbReference>
<feature type="compositionally biased region" description="Basic and acidic residues" evidence="1">
    <location>
        <begin position="68"/>
        <end position="90"/>
    </location>
</feature>